<dbReference type="Proteomes" id="UP000015102">
    <property type="component" value="Unassembled WGS sequence"/>
</dbReference>
<dbReference type="STRING" id="36166.T1GSP8"/>
<feature type="domain" description="Serine protease gd N-terminal" evidence="3">
    <location>
        <begin position="26"/>
        <end position="127"/>
    </location>
</feature>
<keyword evidence="2" id="KW-0732">Signal</keyword>
<feature type="compositionally biased region" description="Pro residues" evidence="1">
    <location>
        <begin position="192"/>
        <end position="208"/>
    </location>
</feature>
<organism evidence="4 5">
    <name type="scientific">Megaselia scalaris</name>
    <name type="common">Humpbacked fly</name>
    <name type="synonym">Phora scalaris</name>
    <dbReference type="NCBI Taxonomy" id="36166"/>
    <lineage>
        <taxon>Eukaryota</taxon>
        <taxon>Metazoa</taxon>
        <taxon>Ecdysozoa</taxon>
        <taxon>Arthropoda</taxon>
        <taxon>Hexapoda</taxon>
        <taxon>Insecta</taxon>
        <taxon>Pterygota</taxon>
        <taxon>Neoptera</taxon>
        <taxon>Endopterygota</taxon>
        <taxon>Diptera</taxon>
        <taxon>Brachycera</taxon>
        <taxon>Muscomorpha</taxon>
        <taxon>Platypezoidea</taxon>
        <taxon>Phoridae</taxon>
        <taxon>Megaseliini</taxon>
        <taxon>Megaselia</taxon>
    </lineage>
</organism>
<feature type="compositionally biased region" description="Pro residues" evidence="1">
    <location>
        <begin position="172"/>
        <end position="185"/>
    </location>
</feature>
<dbReference type="AlphaFoldDB" id="T1GSP8"/>
<evidence type="ECO:0000256" key="2">
    <source>
        <dbReference type="SAM" id="SignalP"/>
    </source>
</evidence>
<reference evidence="5" key="1">
    <citation type="submission" date="2013-02" db="EMBL/GenBank/DDBJ databases">
        <authorList>
            <person name="Hughes D."/>
        </authorList>
    </citation>
    <scope>NUCLEOTIDE SEQUENCE</scope>
    <source>
        <strain>Durham</strain>
        <strain evidence="5">NC isolate 2 -- Noor lab</strain>
    </source>
</reference>
<evidence type="ECO:0000313" key="5">
    <source>
        <dbReference type="Proteomes" id="UP000015102"/>
    </source>
</evidence>
<evidence type="ECO:0000256" key="1">
    <source>
        <dbReference type="SAM" id="MobiDB-lite"/>
    </source>
</evidence>
<protein>
    <recommendedName>
        <fullName evidence="3">Serine protease gd N-terminal domain-containing protein</fullName>
    </recommendedName>
</protein>
<feature type="compositionally biased region" description="Low complexity" evidence="1">
    <location>
        <begin position="227"/>
        <end position="250"/>
    </location>
</feature>
<accession>T1GSP8</accession>
<keyword evidence="5" id="KW-1185">Reference proteome</keyword>
<feature type="chain" id="PRO_5004588511" description="Serine protease gd N-terminal domain-containing protein" evidence="2">
    <location>
        <begin position="24"/>
        <end position="250"/>
    </location>
</feature>
<dbReference type="HOGENOM" id="CLU_1113703_0_0_1"/>
<feature type="region of interest" description="Disordered" evidence="1">
    <location>
        <begin position="144"/>
        <end position="250"/>
    </location>
</feature>
<dbReference type="EMBL" id="CAQQ02047523">
    <property type="status" value="NOT_ANNOTATED_CDS"/>
    <property type="molecule type" value="Genomic_DNA"/>
</dbReference>
<dbReference type="EMBL" id="CAQQ02047525">
    <property type="status" value="NOT_ANNOTATED_CDS"/>
    <property type="molecule type" value="Genomic_DNA"/>
</dbReference>
<reference evidence="4" key="2">
    <citation type="submission" date="2015-06" db="UniProtKB">
        <authorList>
            <consortium name="EnsemblMetazoa"/>
        </authorList>
    </citation>
    <scope>IDENTIFICATION</scope>
</reference>
<dbReference type="Pfam" id="PF16030">
    <property type="entry name" value="GD_N"/>
    <property type="match status" value="1"/>
</dbReference>
<feature type="signal peptide" evidence="2">
    <location>
        <begin position="1"/>
        <end position="23"/>
    </location>
</feature>
<dbReference type="EMBL" id="CAQQ02047524">
    <property type="status" value="NOT_ANNOTATED_CDS"/>
    <property type="molecule type" value="Genomic_DNA"/>
</dbReference>
<dbReference type="InterPro" id="IPR031986">
    <property type="entry name" value="GD_N"/>
</dbReference>
<dbReference type="EnsemblMetazoa" id="MESCA006709-RA">
    <property type="protein sequence ID" value="MESCA006709-PA"/>
    <property type="gene ID" value="MESCA006709"/>
</dbReference>
<evidence type="ECO:0000313" key="4">
    <source>
        <dbReference type="EnsemblMetazoa" id="MESCA006709-PA"/>
    </source>
</evidence>
<sequence>MKSLHIKPLIFCTIILLLHKSRAQNNPCPSVFQYSRDSNENFGLFTLNGAQMGQSVVVDVEFSVRGRLTSSYYGEIMLVSGKEEAVQKILRNQPVIYKIRFPVQNQLPTITNIKVNDNVVCEGKDEGGYVSRVSLQHTLHTKVITGYGPGDSDQEQEEHIHHNPQHSAYRPVPVPMPSRPRPRPGPTSSRPSSPPVRPSSPPVRPTSPPLHENLPIFSQFLNNMAFTGATTKRPAPTATTSRTTTTSAPT</sequence>
<evidence type="ECO:0000259" key="3">
    <source>
        <dbReference type="Pfam" id="PF16030"/>
    </source>
</evidence>
<proteinExistence type="predicted"/>
<name>T1GSP8_MEGSC</name>